<dbReference type="AlphaFoldDB" id="A0A0F3NTX4"/>
<sequence>MLIKVKAITGFLRMIFVNSDNLLLDLTPDSAFSLSFSSNPLLLYYYCLNCPVPLFLRFLNVNVSTLSINFHTTGNSLGKSLK</sequence>
<dbReference type="EMBL" id="LAOA01000140">
    <property type="protein sequence ID" value="KJV71488.1"/>
    <property type="molecule type" value="Genomic_DNA"/>
</dbReference>
<reference evidence="1 2" key="1">
    <citation type="submission" date="2015-01" db="EMBL/GenBank/DDBJ databases">
        <title>Genome Sequencing of Rickettsiales.</title>
        <authorList>
            <person name="Daugherty S.C."/>
            <person name="Su Q."/>
            <person name="Abolude K."/>
            <person name="Beier-Sexton M."/>
            <person name="Carlyon J.A."/>
            <person name="Carter R."/>
            <person name="Day N.P."/>
            <person name="Dumler S.J."/>
            <person name="Dyachenko V."/>
            <person name="Godinez A."/>
            <person name="Kurtti T.J."/>
            <person name="Lichay M."/>
            <person name="Mullins K.E."/>
            <person name="Ott S."/>
            <person name="Pappas-Brown V."/>
            <person name="Paris D.H."/>
            <person name="Patel P."/>
            <person name="Richards A.L."/>
            <person name="Sadzewicz L."/>
            <person name="Sears K."/>
            <person name="Seidman D."/>
            <person name="Sengamalay N."/>
            <person name="Stenos J."/>
            <person name="Tallon L.J."/>
            <person name="Vincent G."/>
            <person name="Fraser C.M."/>
            <person name="Munderloh U."/>
            <person name="Dunning-Hotopp J.C."/>
        </authorList>
    </citation>
    <scope>NUCLEOTIDE SEQUENCE [LARGE SCALE GENOMIC DNA]</scope>
    <source>
        <strain evidence="1 2">TA716</strain>
    </source>
</reference>
<evidence type="ECO:0000313" key="2">
    <source>
        <dbReference type="Proteomes" id="UP000033671"/>
    </source>
</evidence>
<comment type="caution">
    <text evidence="1">The sequence shown here is derived from an EMBL/GenBank/DDBJ whole genome shotgun (WGS) entry which is preliminary data.</text>
</comment>
<proteinExistence type="predicted"/>
<dbReference type="PATRIC" id="fig|1359175.3.peg.612"/>
<name>A0A0F3NTX4_ORITS</name>
<accession>A0A0F3NTX4</accession>
<protein>
    <submittedName>
        <fullName evidence="1">Uncharacterized protein</fullName>
    </submittedName>
</protein>
<organism evidence="1 2">
    <name type="scientific">Orientia tsutsugamushi str. TA716</name>
    <dbReference type="NCBI Taxonomy" id="1359175"/>
    <lineage>
        <taxon>Bacteria</taxon>
        <taxon>Pseudomonadati</taxon>
        <taxon>Pseudomonadota</taxon>
        <taxon>Alphaproteobacteria</taxon>
        <taxon>Rickettsiales</taxon>
        <taxon>Rickettsiaceae</taxon>
        <taxon>Rickettsieae</taxon>
        <taxon>Orientia</taxon>
    </lineage>
</organism>
<evidence type="ECO:0000313" key="1">
    <source>
        <dbReference type="EMBL" id="KJV71488.1"/>
    </source>
</evidence>
<dbReference type="Proteomes" id="UP000033671">
    <property type="component" value="Unassembled WGS sequence"/>
</dbReference>
<gene>
    <name evidence="1" type="ORF">OTSTA716_2249</name>
</gene>